<evidence type="ECO:0000313" key="1">
    <source>
        <dbReference type="EMBL" id="JAD43186.1"/>
    </source>
</evidence>
<reference evidence="1" key="1">
    <citation type="submission" date="2014-09" db="EMBL/GenBank/DDBJ databases">
        <authorList>
            <person name="Magalhaes I.L.F."/>
            <person name="Oliveira U."/>
            <person name="Santos F.R."/>
            <person name="Vidigal T.H.D.A."/>
            <person name="Brescovit A.D."/>
            <person name="Santos A.J."/>
        </authorList>
    </citation>
    <scope>NUCLEOTIDE SEQUENCE</scope>
    <source>
        <tissue evidence="1">Shoot tissue taken approximately 20 cm above the soil surface</tissue>
    </source>
</reference>
<proteinExistence type="predicted"/>
<name>A0A0A8ZWH1_ARUDO</name>
<dbReference type="EMBL" id="GBRH01254709">
    <property type="protein sequence ID" value="JAD43186.1"/>
    <property type="molecule type" value="Transcribed_RNA"/>
</dbReference>
<reference evidence="1" key="2">
    <citation type="journal article" date="2015" name="Data Brief">
        <title>Shoot transcriptome of the giant reed, Arundo donax.</title>
        <authorList>
            <person name="Barrero R.A."/>
            <person name="Guerrero F.D."/>
            <person name="Moolhuijzen P."/>
            <person name="Goolsby J.A."/>
            <person name="Tidwell J."/>
            <person name="Bellgard S.E."/>
            <person name="Bellgard M.I."/>
        </authorList>
    </citation>
    <scope>NUCLEOTIDE SEQUENCE</scope>
    <source>
        <tissue evidence="1">Shoot tissue taken approximately 20 cm above the soil surface</tissue>
    </source>
</reference>
<organism evidence="1">
    <name type="scientific">Arundo donax</name>
    <name type="common">Giant reed</name>
    <name type="synonym">Donax arundinaceus</name>
    <dbReference type="NCBI Taxonomy" id="35708"/>
    <lineage>
        <taxon>Eukaryota</taxon>
        <taxon>Viridiplantae</taxon>
        <taxon>Streptophyta</taxon>
        <taxon>Embryophyta</taxon>
        <taxon>Tracheophyta</taxon>
        <taxon>Spermatophyta</taxon>
        <taxon>Magnoliopsida</taxon>
        <taxon>Liliopsida</taxon>
        <taxon>Poales</taxon>
        <taxon>Poaceae</taxon>
        <taxon>PACMAD clade</taxon>
        <taxon>Arundinoideae</taxon>
        <taxon>Arundineae</taxon>
        <taxon>Arundo</taxon>
    </lineage>
</organism>
<protein>
    <submittedName>
        <fullName evidence="1">Uncharacterized protein</fullName>
    </submittedName>
</protein>
<sequence>MKQREYTNKLVLDDFFKFSILNNQIISMSAEFSNKPA</sequence>
<accession>A0A0A8ZWH1</accession>
<dbReference type="AlphaFoldDB" id="A0A0A8ZWH1"/>